<dbReference type="PIRSF" id="PIRSF032126">
    <property type="entry name" value="F0F1_ATP_synthase_subunit_I"/>
    <property type="match status" value="1"/>
</dbReference>
<dbReference type="InterPro" id="IPR016989">
    <property type="entry name" value="Atp1_alphaprobac"/>
</dbReference>
<organism evidence="4 5">
    <name type="scientific">Halocynthiibacter styelae</name>
    <dbReference type="NCBI Taxonomy" id="2761955"/>
    <lineage>
        <taxon>Bacteria</taxon>
        <taxon>Pseudomonadati</taxon>
        <taxon>Pseudomonadota</taxon>
        <taxon>Alphaproteobacteria</taxon>
        <taxon>Rhodobacterales</taxon>
        <taxon>Paracoccaceae</taxon>
        <taxon>Halocynthiibacter</taxon>
    </lineage>
</organism>
<feature type="region of interest" description="Disordered" evidence="2">
    <location>
        <begin position="98"/>
        <end position="120"/>
    </location>
</feature>
<evidence type="ECO:0000313" key="4">
    <source>
        <dbReference type="EMBL" id="MBI1493068.1"/>
    </source>
</evidence>
<dbReference type="Pfam" id="PF09527">
    <property type="entry name" value="ATPase_gene1"/>
    <property type="match status" value="1"/>
</dbReference>
<keyword evidence="3" id="KW-1133">Transmembrane helix</keyword>
<sequence length="120" mass="12989">MSDQPDPDRLKALESRIDALKQTQEDAPRKEYHHSMASVAWRMVTELVAGLGIGFGIGLGLDAVFGTKPFLMIIFLLVGFAAGIRVMIGTAQELQEQRMKAAAAADETQADEPAAETTKD</sequence>
<evidence type="ECO:0000256" key="3">
    <source>
        <dbReference type="SAM" id="Phobius"/>
    </source>
</evidence>
<dbReference type="RefSeq" id="WP_228847925.1">
    <property type="nucleotide sequence ID" value="NZ_JADCKQ010000003.1"/>
</dbReference>
<feature type="transmembrane region" description="Helical" evidence="3">
    <location>
        <begin position="70"/>
        <end position="88"/>
    </location>
</feature>
<feature type="transmembrane region" description="Helical" evidence="3">
    <location>
        <begin position="39"/>
        <end position="58"/>
    </location>
</feature>
<dbReference type="GO" id="GO:1902600">
    <property type="term" value="P:proton transmembrane transport"/>
    <property type="evidence" value="ECO:0007669"/>
    <property type="project" value="UniProtKB-KW"/>
</dbReference>
<keyword evidence="1" id="KW-0406">Ion transport</keyword>
<dbReference type="InterPro" id="IPR032820">
    <property type="entry name" value="ATPase_put"/>
</dbReference>
<accession>A0A8J7IV36</accession>
<keyword evidence="1" id="KW-0813">Transport</keyword>
<evidence type="ECO:0000256" key="1">
    <source>
        <dbReference type="PIRNR" id="PIRNR032126"/>
    </source>
</evidence>
<dbReference type="GO" id="GO:0045259">
    <property type="term" value="C:proton-transporting ATP synthase complex"/>
    <property type="evidence" value="ECO:0007669"/>
    <property type="project" value="UniProtKB-UniRule"/>
</dbReference>
<keyword evidence="1 3" id="KW-0472">Membrane</keyword>
<keyword evidence="5" id="KW-1185">Reference proteome</keyword>
<comment type="caution">
    <text evidence="4">The sequence shown here is derived from an EMBL/GenBank/DDBJ whole genome shotgun (WGS) entry which is preliminary data.</text>
</comment>
<protein>
    <recommendedName>
        <fullName evidence="1">ATP synthase protein I</fullName>
    </recommendedName>
</protein>
<name>A0A8J7IV36_9RHOB</name>
<evidence type="ECO:0000256" key="2">
    <source>
        <dbReference type="SAM" id="MobiDB-lite"/>
    </source>
</evidence>
<comment type="function">
    <text evidence="1">A possible function for this protein is to guide the assembly of the membrane sector of the ATPase enzyme complex.</text>
</comment>
<gene>
    <name evidence="4" type="ORF">H1D41_05400</name>
</gene>
<proteinExistence type="inferred from homology"/>
<comment type="similarity">
    <text evidence="1">Belongs to the bacterial AtpI family.</text>
</comment>
<dbReference type="Proteomes" id="UP000640583">
    <property type="component" value="Unassembled WGS sequence"/>
</dbReference>
<dbReference type="EMBL" id="JADCKQ010000003">
    <property type="protein sequence ID" value="MBI1493068.1"/>
    <property type="molecule type" value="Genomic_DNA"/>
</dbReference>
<keyword evidence="3" id="KW-0812">Transmembrane</keyword>
<keyword evidence="1" id="KW-0375">Hydrogen ion transport</keyword>
<reference evidence="4" key="1">
    <citation type="submission" date="2020-10" db="EMBL/GenBank/DDBJ databases">
        <title>Paenihalocynthiibacter styelae gen. nov., sp. nov., isolated from stalked sea squirt Styela clava.</title>
        <authorList>
            <person name="Kim Y.-O."/>
            <person name="Yoon J.-H."/>
        </authorList>
    </citation>
    <scope>NUCLEOTIDE SEQUENCE</scope>
    <source>
        <strain evidence="4">MYP1-1</strain>
    </source>
</reference>
<dbReference type="AlphaFoldDB" id="A0A8J7IV36"/>
<evidence type="ECO:0000313" key="5">
    <source>
        <dbReference type="Proteomes" id="UP000640583"/>
    </source>
</evidence>